<proteinExistence type="predicted"/>
<evidence type="ECO:0000313" key="4">
    <source>
        <dbReference type="Proteomes" id="UP000287352"/>
    </source>
</evidence>
<evidence type="ECO:0000259" key="2">
    <source>
        <dbReference type="PROSITE" id="PS51084"/>
    </source>
</evidence>
<dbReference type="GO" id="GO:0009117">
    <property type="term" value="P:nucleotide metabolic process"/>
    <property type="evidence" value="ECO:0007669"/>
    <property type="project" value="TreeGrafter"/>
</dbReference>
<protein>
    <submittedName>
        <fullName evidence="3">HIT family protein</fullName>
    </submittedName>
</protein>
<gene>
    <name evidence="3" type="ORF">KTT_23360</name>
</gene>
<keyword evidence="4" id="KW-1185">Reference proteome</keyword>
<dbReference type="GO" id="GO:0003824">
    <property type="term" value="F:catalytic activity"/>
    <property type="evidence" value="ECO:0007669"/>
    <property type="project" value="InterPro"/>
</dbReference>
<feature type="domain" description="HIT" evidence="2">
    <location>
        <begin position="45"/>
        <end position="119"/>
    </location>
</feature>
<accession>A0A402A004</accession>
<dbReference type="EMBL" id="BIFR01000001">
    <property type="protein sequence ID" value="GCE12477.1"/>
    <property type="molecule type" value="Genomic_DNA"/>
</dbReference>
<organism evidence="3 4">
    <name type="scientific">Tengunoibacter tsumagoiensis</name>
    <dbReference type="NCBI Taxonomy" id="2014871"/>
    <lineage>
        <taxon>Bacteria</taxon>
        <taxon>Bacillati</taxon>
        <taxon>Chloroflexota</taxon>
        <taxon>Ktedonobacteria</taxon>
        <taxon>Ktedonobacterales</taxon>
        <taxon>Dictyobacteraceae</taxon>
        <taxon>Tengunoibacter</taxon>
    </lineage>
</organism>
<evidence type="ECO:0000256" key="1">
    <source>
        <dbReference type="PROSITE-ProRule" id="PRU00464"/>
    </source>
</evidence>
<name>A0A402A004_9CHLR</name>
<comment type="caution">
    <text evidence="3">The sequence shown here is derived from an EMBL/GenBank/DDBJ whole genome shotgun (WGS) entry which is preliminary data.</text>
</comment>
<dbReference type="AlphaFoldDB" id="A0A402A004"/>
<dbReference type="PROSITE" id="PS51084">
    <property type="entry name" value="HIT_2"/>
    <property type="match status" value="1"/>
</dbReference>
<evidence type="ECO:0000313" key="3">
    <source>
        <dbReference type="EMBL" id="GCE12477.1"/>
    </source>
</evidence>
<dbReference type="SUPFAM" id="SSF54197">
    <property type="entry name" value="HIT-like"/>
    <property type="match status" value="1"/>
</dbReference>
<dbReference type="Gene3D" id="3.30.428.10">
    <property type="entry name" value="HIT-like"/>
    <property type="match status" value="1"/>
</dbReference>
<dbReference type="Pfam" id="PF01230">
    <property type="entry name" value="HIT"/>
    <property type="match status" value="1"/>
</dbReference>
<dbReference type="Proteomes" id="UP000287352">
    <property type="component" value="Unassembled WGS sequence"/>
</dbReference>
<dbReference type="InterPro" id="IPR011146">
    <property type="entry name" value="HIT-like"/>
</dbReference>
<reference evidence="4" key="1">
    <citation type="submission" date="2018-12" db="EMBL/GenBank/DDBJ databases">
        <title>Tengunoibacter tsumagoiensis gen. nov., sp. nov., Dictyobacter kobayashii sp. nov., D. alpinus sp. nov., and D. joshuensis sp. nov. and description of Dictyobacteraceae fam. nov. within the order Ktedonobacterales isolated from Tengu-no-mugimeshi.</title>
        <authorList>
            <person name="Wang C.M."/>
            <person name="Zheng Y."/>
            <person name="Sakai Y."/>
            <person name="Toyoda A."/>
            <person name="Minakuchi Y."/>
            <person name="Abe K."/>
            <person name="Yokota A."/>
            <person name="Yabe S."/>
        </authorList>
    </citation>
    <scope>NUCLEOTIDE SEQUENCE [LARGE SCALE GENOMIC DNA]</scope>
    <source>
        <strain evidence="4">Uno3</strain>
    </source>
</reference>
<dbReference type="PANTHER" id="PTHR46648:SF1">
    <property type="entry name" value="ADENOSINE 5'-MONOPHOSPHORAMIDASE HNT1"/>
    <property type="match status" value="1"/>
</dbReference>
<dbReference type="PANTHER" id="PTHR46648">
    <property type="entry name" value="HIT FAMILY PROTEIN 1"/>
    <property type="match status" value="1"/>
</dbReference>
<dbReference type="InterPro" id="IPR001310">
    <property type="entry name" value="Histidine_triad_HIT"/>
</dbReference>
<sequence length="158" mass="17760">MKRQDSDAEACFICWKHRGDITLPGGVLYEDDLVSVGHMWGGEGPAYLGYLMVELKRHVPGLADQTDEEAQALGVLVARLSRALKASEGAEHIYLFVFGDHVPHLHMHLVPRYPGTPQAYWGTRVDEWPDAPRGDASVVEVVCERLRQWLAQEQVRSQ</sequence>
<feature type="short sequence motif" description="Histidine triad motif" evidence="1">
    <location>
        <begin position="104"/>
        <end position="108"/>
    </location>
</feature>
<dbReference type="InterPro" id="IPR036265">
    <property type="entry name" value="HIT-like_sf"/>
</dbReference>